<feature type="region of interest" description="Disordered" evidence="2">
    <location>
        <begin position="34"/>
        <end position="55"/>
    </location>
</feature>
<protein>
    <submittedName>
        <fullName evidence="3">Uncharacterized protein</fullName>
    </submittedName>
</protein>
<dbReference type="AlphaFoldDB" id="A0AA38UCX5"/>
<feature type="coiled-coil region" evidence="1">
    <location>
        <begin position="233"/>
        <end position="260"/>
    </location>
</feature>
<dbReference type="EMBL" id="MU806631">
    <property type="protein sequence ID" value="KAJ3833807.1"/>
    <property type="molecule type" value="Genomic_DNA"/>
</dbReference>
<accession>A0AA38UCX5</accession>
<proteinExistence type="predicted"/>
<reference evidence="3" key="1">
    <citation type="submission" date="2022-08" db="EMBL/GenBank/DDBJ databases">
        <authorList>
            <consortium name="DOE Joint Genome Institute"/>
            <person name="Min B."/>
            <person name="Riley R."/>
            <person name="Sierra-Patev S."/>
            <person name="Naranjo-Ortiz M."/>
            <person name="Looney B."/>
            <person name="Konkel Z."/>
            <person name="Slot J.C."/>
            <person name="Sakamoto Y."/>
            <person name="Steenwyk J.L."/>
            <person name="Rokas A."/>
            <person name="Carro J."/>
            <person name="Camarero S."/>
            <person name="Ferreira P."/>
            <person name="Molpeceres G."/>
            <person name="Ruiz-Duenas F.J."/>
            <person name="Serrano A."/>
            <person name="Henrissat B."/>
            <person name="Drula E."/>
            <person name="Hughes K.W."/>
            <person name="Mata J.L."/>
            <person name="Ishikawa N.K."/>
            <person name="Vargas-Isla R."/>
            <person name="Ushijima S."/>
            <person name="Smith C.A."/>
            <person name="Ahrendt S."/>
            <person name="Andreopoulos W."/>
            <person name="He G."/>
            <person name="Labutti K."/>
            <person name="Lipzen A."/>
            <person name="Ng V."/>
            <person name="Sandor L."/>
            <person name="Barry K."/>
            <person name="Martinez A.T."/>
            <person name="Xiao Y."/>
            <person name="Gibbons J.G."/>
            <person name="Terashima K."/>
            <person name="Hibbett D.S."/>
            <person name="Grigoriev I.V."/>
        </authorList>
    </citation>
    <scope>NUCLEOTIDE SEQUENCE</scope>
    <source>
        <strain evidence="3">TFB9207</strain>
    </source>
</reference>
<feature type="region of interest" description="Disordered" evidence="2">
    <location>
        <begin position="89"/>
        <end position="109"/>
    </location>
</feature>
<sequence>MNSTACFEPEDRDRPRMRLDINATKRFLAHAGVFSKPSQIAPSSDKGDDPHLPPEQVSVDLEEALRMMRDFYQSHVRIEHIRKELARSEPGKLLDGENESESQSEKTPIEYTQKLQDDCQETKHLMTEVAKQFASIALTETSPSLQTNSSTSTKSPGSILSNARELLTRMNEFNISLEKVKQLSASSNPLDIDTLYAYPDATFFQSSMTLGLESNDHDPDMETWPTQPSVTVVEDLQLGLEALHDQLQSVESRLIAISEKQKTLEILSALNQSVTLVPESFSLTEALDSSHVRTMAQEMTKDLTERLNSDVLCLKNCAKDSSGFSRSCLLSLLDSEDERQLIETLVTQKLHAIPVFSRLQGYSRR</sequence>
<evidence type="ECO:0000313" key="3">
    <source>
        <dbReference type="EMBL" id="KAJ3833807.1"/>
    </source>
</evidence>
<keyword evidence="1" id="KW-0175">Coiled coil</keyword>
<name>A0AA38UCX5_9AGAR</name>
<dbReference type="Proteomes" id="UP001163846">
    <property type="component" value="Unassembled WGS sequence"/>
</dbReference>
<keyword evidence="4" id="KW-1185">Reference proteome</keyword>
<evidence type="ECO:0000256" key="2">
    <source>
        <dbReference type="SAM" id="MobiDB-lite"/>
    </source>
</evidence>
<evidence type="ECO:0000256" key="1">
    <source>
        <dbReference type="SAM" id="Coils"/>
    </source>
</evidence>
<organism evidence="3 4">
    <name type="scientific">Lentinula raphanica</name>
    <dbReference type="NCBI Taxonomy" id="153919"/>
    <lineage>
        <taxon>Eukaryota</taxon>
        <taxon>Fungi</taxon>
        <taxon>Dikarya</taxon>
        <taxon>Basidiomycota</taxon>
        <taxon>Agaricomycotina</taxon>
        <taxon>Agaricomycetes</taxon>
        <taxon>Agaricomycetidae</taxon>
        <taxon>Agaricales</taxon>
        <taxon>Marasmiineae</taxon>
        <taxon>Omphalotaceae</taxon>
        <taxon>Lentinula</taxon>
    </lineage>
</organism>
<evidence type="ECO:0000313" key="4">
    <source>
        <dbReference type="Proteomes" id="UP001163846"/>
    </source>
</evidence>
<comment type="caution">
    <text evidence="3">The sequence shown here is derived from an EMBL/GenBank/DDBJ whole genome shotgun (WGS) entry which is preliminary data.</text>
</comment>
<gene>
    <name evidence="3" type="ORF">F5878DRAFT_632052</name>
</gene>